<feature type="transmembrane region" description="Helical" evidence="10">
    <location>
        <begin position="917"/>
        <end position="941"/>
    </location>
</feature>
<dbReference type="Pfam" id="PF13520">
    <property type="entry name" value="AA_permease_2"/>
    <property type="match status" value="1"/>
</dbReference>
<feature type="transmembrane region" description="Helical" evidence="10">
    <location>
        <begin position="256"/>
        <end position="278"/>
    </location>
</feature>
<evidence type="ECO:0000256" key="9">
    <source>
        <dbReference type="SAM" id="MobiDB-lite"/>
    </source>
</evidence>
<keyword evidence="13" id="KW-1185">Reference proteome</keyword>
<evidence type="ECO:0000256" key="3">
    <source>
        <dbReference type="ARBA" id="ARBA00008572"/>
    </source>
</evidence>
<evidence type="ECO:0000259" key="11">
    <source>
        <dbReference type="Pfam" id="PF13906"/>
    </source>
</evidence>
<feature type="transmembrane region" description="Helical" evidence="10">
    <location>
        <begin position="1329"/>
        <end position="1349"/>
    </location>
</feature>
<dbReference type="HOGENOM" id="CLU_001906_0_0_1"/>
<dbReference type="Gramene" id="ORUFI03G29110.1">
    <property type="protein sequence ID" value="ORUFI03G29110.1"/>
    <property type="gene ID" value="ORUFI03G29110"/>
</dbReference>
<reference evidence="12" key="2">
    <citation type="submission" date="2015-06" db="UniProtKB">
        <authorList>
            <consortium name="EnsemblPlants"/>
        </authorList>
    </citation>
    <scope>IDENTIFICATION</scope>
</reference>
<dbReference type="Gene3D" id="1.20.1740.10">
    <property type="entry name" value="Amino acid/polyamine transporter I"/>
    <property type="match status" value="1"/>
</dbReference>
<keyword evidence="6 10" id="KW-1133">Transmembrane helix</keyword>
<feature type="transmembrane region" description="Helical" evidence="10">
    <location>
        <begin position="357"/>
        <end position="376"/>
    </location>
</feature>
<dbReference type="InterPro" id="IPR036047">
    <property type="entry name" value="F-box-like_dom_sf"/>
</dbReference>
<dbReference type="InterPro" id="IPR019358">
    <property type="entry name" value="NEMP_fam"/>
</dbReference>
<dbReference type="OMA" id="NESCGHF"/>
<evidence type="ECO:0000256" key="5">
    <source>
        <dbReference type="ARBA" id="ARBA00022729"/>
    </source>
</evidence>
<feature type="transmembrane region" description="Helical" evidence="10">
    <location>
        <begin position="1192"/>
        <end position="1216"/>
    </location>
</feature>
<feature type="transmembrane region" description="Helical" evidence="10">
    <location>
        <begin position="698"/>
        <end position="718"/>
    </location>
</feature>
<dbReference type="Pfam" id="PF10225">
    <property type="entry name" value="NEMP"/>
    <property type="match status" value="1"/>
</dbReference>
<dbReference type="STRING" id="4529.A0A0E0NZ11"/>
<dbReference type="PANTHER" id="PTHR43243:SF75">
    <property type="entry name" value="AMINO ACID PERMEASE FAMILY PROTEIN, EXPRESSED"/>
    <property type="match status" value="1"/>
</dbReference>
<feature type="transmembrane region" description="Helical" evidence="10">
    <location>
        <begin position="1035"/>
        <end position="1057"/>
    </location>
</feature>
<evidence type="ECO:0000256" key="1">
    <source>
        <dbReference type="ARBA" id="ARBA00004575"/>
    </source>
</evidence>
<feature type="compositionally biased region" description="Polar residues" evidence="9">
    <location>
        <begin position="384"/>
        <end position="411"/>
    </location>
</feature>
<feature type="transmembrane region" description="Helical" evidence="10">
    <location>
        <begin position="761"/>
        <end position="782"/>
    </location>
</feature>
<dbReference type="GO" id="GO:0015171">
    <property type="term" value="F:amino acid transmembrane transporter activity"/>
    <property type="evidence" value="ECO:0007669"/>
    <property type="project" value="TreeGrafter"/>
</dbReference>
<feature type="region of interest" description="Disordered" evidence="9">
    <location>
        <begin position="565"/>
        <end position="586"/>
    </location>
</feature>
<feature type="transmembrane region" description="Helical" evidence="10">
    <location>
        <begin position="730"/>
        <end position="749"/>
    </location>
</feature>
<feature type="transmembrane region" description="Helical" evidence="10">
    <location>
        <begin position="1222"/>
        <end position="1240"/>
    </location>
</feature>
<feature type="transmembrane region" description="Helical" evidence="10">
    <location>
        <begin position="844"/>
        <end position="868"/>
    </location>
</feature>
<feature type="transmembrane region" description="Helical" evidence="10">
    <location>
        <begin position="1011"/>
        <end position="1029"/>
    </location>
</feature>
<evidence type="ECO:0000256" key="4">
    <source>
        <dbReference type="ARBA" id="ARBA00022692"/>
    </source>
</evidence>
<keyword evidence="5" id="KW-0732">Signal</keyword>
<keyword evidence="7 10" id="KW-0472">Membrane</keyword>
<feature type="transmembrane region" description="Helical" evidence="10">
    <location>
        <begin position="225"/>
        <end position="244"/>
    </location>
</feature>
<feature type="region of interest" description="Disordered" evidence="9">
    <location>
        <begin position="1283"/>
        <end position="1305"/>
    </location>
</feature>
<feature type="compositionally biased region" description="Gly residues" evidence="9">
    <location>
        <begin position="1285"/>
        <end position="1297"/>
    </location>
</feature>
<feature type="region of interest" description="Disordered" evidence="9">
    <location>
        <begin position="509"/>
        <end position="534"/>
    </location>
</feature>
<dbReference type="GO" id="GO:0005637">
    <property type="term" value="C:nuclear inner membrane"/>
    <property type="evidence" value="ECO:0007669"/>
    <property type="project" value="UniProtKB-SubCell"/>
</dbReference>
<dbReference type="eggNOG" id="KOG1286">
    <property type="taxonomic scope" value="Eukaryota"/>
</dbReference>
<feature type="transmembrane region" description="Helical" evidence="10">
    <location>
        <begin position="1130"/>
        <end position="1150"/>
    </location>
</feature>
<accession>A0A0E0NZ11</accession>
<sequence>MAPAAEVSSSSAETTGSSAVSAPSTAAAAAAAATSTSHSSYRRTAPPLLLLASLAALLIISTGDDTAAFDSAAVGRSIKDVSLENPEVTFVPSSLGGQFCERVRLSGIPKLHIGSYANQIRVKMNVSQSMPEKFHWKIEICFHGNASMGLCQCETGEWQNLQNGMWNAVKSPYGNKYVDVKVADKTSTRFSISIQEEFQKWRLACLGIGFILLFLSPIVSKWAPFYYSSSMALGVLLVVLIVLFQGMKLLPMGRKSLFYLTIYGSVVGVGSYAVHYFSTLVASILENFGLSEEMHNPVSIFLLVAIVLTGAGFGYWMVRRFILSKDGSVDAGIAQFVKWAMRVVAICFVMQSTLDPLLALFALAASWWICSVFTAYRAPKSMTLKQKQSKASTQPMYNKGSPNPRQIQFLSPSKRDIGRTTSNSSATQYGWSNLANGGLVSPTLTKRVVPDNQDEDHYSTFHNIQPRKYSKEEWDDFTQKSTRKALMECTATPEFARWVADNAHRLRVEQQDDASEDELIESSSNSSEETAQEADTGLFSETLHVDRYKILLPLALLLASPHSGRRFQREGERERGEETKRARAEEAVELSQPRRLNSPPLAFFPSFLNLQASISVFFSDRIRIPRFFVARATARGNLGGSWAIVMALDGGGEVGRRRRRRGWGGGFPSLMRRKQVDSDRVRAAEGEGQPQLAKELNIPALVAIGVGSTIGAGVYVLVGTVAREHAGPALTISFLIAGIASALSAFCYAELASRCPSAGSAYHYSYICVGEGVAWLIGWALVLEYTIGGSAVARGISPNLALFFGGPDSLPWILSRHQLPWFDVIVDPCAAALSSAVQELITVLNACVMIFVIVAGSYIGFQIGWVGYKVTDGYFPHGINGMLAGSATVFFAYIGFDTVASTAEEVKNPQRDLPLGIGAALSICCCLYMMVSVVIVGLVPYFAMDPDTPISSVFAKHGMQWAMYIVTSGAVLALCSTLLGSLLPQPRILMAMARDGLLPSFFADVNKRTQVPVKSTVVTGLCAAALAFFMDVSQLAGMVSVGTLLAFTIVAVSILILRYIPPDEVPLPSSLQETFCLSQEYDEERVSSILGDERCKTSETKDVILAESMEDPLIEKKITRKMDEMKRRKVAAFSIGSVCVGVMVLTSAASATWLPFLPMCIGCIVGALLLVAGLGLLCWIDQDDGRHSFGQSGGFTCPFVPLLPVLSILVNTYLLINLGGEAWMRVGIWLLIGVLVYILYGRTNSSLKDVIYVPVAQADEIYKSSSGYELLSVDPFHQYVRGDDGGGSTGRRGGAAATGGNPRRLPPRSLAASRCVCTDWRSTIDSRRLLRADLLPLSLAVIFIDFWGLRFPDFFSRPTSSTSPSTISGKLDFLPIKIDLHSIYAITGHCNGLLMLPGVVVNPATRRWARLPPLPRHFTVPQGLFYNEFIIFDPTISPHYEMFKIPYGGTTDYVDRMDPVLKESEWPPSSLVLCVFSSATGQWDERSFTREGDATGTHADAQRQPWPWIQRGQAYWRGVLYVNTCHVMRISLSDGKYQVIKHPTVYYKKFKPNFLIGKSEKGVYLASLEFDHNISIWVLNESCGHFEWLPKHQNNLMPLLLRLNCGKQARRPWILQNVNYHLYCQKFPGEWNLYDWEYDPSHPDYQNDSDDDDSDEALDENNFKWNFDDDSVVDTQECFENYKSGSLDFLGFHPYKEMDWHIIGIAQSSNIWEIYARNIVNVVVAQTVLCDNMDMSFEMENACFPNTMPSIDCCIFAVHVIDMAILNDLECLCGLKDERSFFDNGLSLQDMADFYSSSICQGQDLINAQVVVDACEVDDTAYHVNMSALFDEKKKRTNTEKYDKKGVYLASLEFDQRLSIWILNESCGHFEWLLKHQNNLMPLLLRLNGGKQARGPWILQDVNYHLYCQMFPGEWNLYDWEYDPSHPDYQNDSGEALDENNFKWNSDDDNVVDTQGY</sequence>
<keyword evidence="4 10" id="KW-0812">Transmembrane</keyword>
<dbReference type="SUPFAM" id="SSF81383">
    <property type="entry name" value="F-box domain"/>
    <property type="match status" value="1"/>
</dbReference>
<reference evidence="13" key="1">
    <citation type="submission" date="2013-06" db="EMBL/GenBank/DDBJ databases">
        <authorList>
            <person name="Zhao Q."/>
        </authorList>
    </citation>
    <scope>NUCLEOTIDE SEQUENCE</scope>
    <source>
        <strain evidence="13">cv. W1943</strain>
    </source>
</reference>
<comment type="subcellular location">
    <subcellularLocation>
        <location evidence="1">Nucleus inner membrane</location>
        <topology evidence="1">Multi-pass membrane protein</topology>
        <orientation evidence="1">Nucleoplasmic side</orientation>
    </subcellularLocation>
</comment>
<keyword evidence="8" id="KW-0539">Nucleus</keyword>
<feature type="transmembrane region" description="Helical" evidence="10">
    <location>
        <begin position="298"/>
        <end position="318"/>
    </location>
</feature>
<evidence type="ECO:0000256" key="6">
    <source>
        <dbReference type="ARBA" id="ARBA00022989"/>
    </source>
</evidence>
<evidence type="ECO:0000256" key="8">
    <source>
        <dbReference type="ARBA" id="ARBA00023242"/>
    </source>
</evidence>
<evidence type="ECO:0000313" key="13">
    <source>
        <dbReference type="Proteomes" id="UP000008022"/>
    </source>
</evidence>
<feature type="transmembrane region" description="Helical" evidence="10">
    <location>
        <begin position="1156"/>
        <end position="1180"/>
    </location>
</feature>
<feature type="compositionally biased region" description="Polar residues" evidence="9">
    <location>
        <begin position="419"/>
        <end position="429"/>
    </location>
</feature>
<feature type="domain" description="Cationic amino acid transporter C-terminal" evidence="11">
    <location>
        <begin position="1195"/>
        <end position="1245"/>
    </location>
</feature>
<evidence type="ECO:0000256" key="10">
    <source>
        <dbReference type="SAM" id="Phobius"/>
    </source>
</evidence>
<dbReference type="Pfam" id="PF13906">
    <property type="entry name" value="AA_permease_C"/>
    <property type="match status" value="1"/>
</dbReference>
<organism evidence="12 13">
    <name type="scientific">Oryza rufipogon</name>
    <name type="common">Brownbeard rice</name>
    <name type="synonym">Asian wild rice</name>
    <dbReference type="NCBI Taxonomy" id="4529"/>
    <lineage>
        <taxon>Eukaryota</taxon>
        <taxon>Viridiplantae</taxon>
        <taxon>Streptophyta</taxon>
        <taxon>Embryophyta</taxon>
        <taxon>Tracheophyta</taxon>
        <taxon>Spermatophyta</taxon>
        <taxon>Magnoliopsida</taxon>
        <taxon>Liliopsida</taxon>
        <taxon>Poales</taxon>
        <taxon>Poaceae</taxon>
        <taxon>BOP clade</taxon>
        <taxon>Oryzoideae</taxon>
        <taxon>Oryzeae</taxon>
        <taxon>Oryzinae</taxon>
        <taxon>Oryza</taxon>
    </lineage>
</organism>
<evidence type="ECO:0000256" key="2">
    <source>
        <dbReference type="ARBA" id="ARBA00005748"/>
    </source>
</evidence>
<feature type="transmembrane region" description="Helical" evidence="10">
    <location>
        <begin position="961"/>
        <end position="983"/>
    </location>
</feature>
<dbReference type="InterPro" id="IPR029485">
    <property type="entry name" value="CAT_C"/>
</dbReference>
<dbReference type="InterPro" id="IPR002293">
    <property type="entry name" value="AA/rel_permease1"/>
</dbReference>
<feature type="transmembrane region" description="Helical" evidence="10">
    <location>
        <begin position="874"/>
        <end position="896"/>
    </location>
</feature>
<comment type="similarity">
    <text evidence="3">Belongs to the amino acid-polyamine-organocation (APC) superfamily. Cationic amino acid transporter (CAT) (TC 2.A.3.3) family.</text>
</comment>
<evidence type="ECO:0000313" key="12">
    <source>
        <dbReference type="EnsemblPlants" id="ORUFI03G29110.1"/>
    </source>
</evidence>
<protein>
    <recommendedName>
        <fullName evidence="11">Cationic amino acid transporter C-terminal domain-containing protein</fullName>
    </recommendedName>
</protein>
<feature type="compositionally biased region" description="Basic and acidic residues" evidence="9">
    <location>
        <begin position="567"/>
        <end position="586"/>
    </location>
</feature>
<dbReference type="EnsemblPlants" id="ORUFI03G29110.1">
    <property type="protein sequence ID" value="ORUFI03G29110.1"/>
    <property type="gene ID" value="ORUFI03G29110"/>
</dbReference>
<feature type="region of interest" description="Disordered" evidence="9">
    <location>
        <begin position="384"/>
        <end position="429"/>
    </location>
</feature>
<dbReference type="Proteomes" id="UP000008022">
    <property type="component" value="Unassembled WGS sequence"/>
</dbReference>
<name>A0A0E0NZ11_ORYRU</name>
<evidence type="ECO:0000256" key="7">
    <source>
        <dbReference type="ARBA" id="ARBA00023136"/>
    </source>
</evidence>
<dbReference type="PANTHER" id="PTHR43243">
    <property type="entry name" value="INNER MEMBRANE TRANSPORTER YGJI-RELATED"/>
    <property type="match status" value="1"/>
</dbReference>
<comment type="similarity">
    <text evidence="2">Belongs to the NEMP family.</text>
</comment>
<proteinExistence type="inferred from homology"/>
<feature type="compositionally biased region" description="Acidic residues" evidence="9">
    <location>
        <begin position="511"/>
        <end position="520"/>
    </location>
</feature>